<gene>
    <name evidence="7" type="primary">nirC</name>
    <name evidence="7" type="ORF">GALL_384880</name>
</gene>
<keyword evidence="3 6" id="KW-1133">Transmembrane helix</keyword>
<dbReference type="GO" id="GO:0015499">
    <property type="term" value="F:formate transmembrane transporter activity"/>
    <property type="evidence" value="ECO:0007669"/>
    <property type="project" value="TreeGrafter"/>
</dbReference>
<dbReference type="PANTHER" id="PTHR30520:SF8">
    <property type="entry name" value="NITRITE TRANSPORTER NIRC"/>
    <property type="match status" value="1"/>
</dbReference>
<feature type="transmembrane region" description="Helical" evidence="6">
    <location>
        <begin position="242"/>
        <end position="261"/>
    </location>
</feature>
<comment type="similarity">
    <text evidence="5">Belongs to the FNT transporter (TC 1.A.16) family.</text>
</comment>
<name>A0A1J5QIH1_9ZZZZ</name>
<keyword evidence="2 6" id="KW-0812">Transmembrane</keyword>
<evidence type="ECO:0000256" key="6">
    <source>
        <dbReference type="SAM" id="Phobius"/>
    </source>
</evidence>
<reference evidence="7" key="1">
    <citation type="submission" date="2016-10" db="EMBL/GenBank/DDBJ databases">
        <title>Sequence of Gallionella enrichment culture.</title>
        <authorList>
            <person name="Poehlein A."/>
            <person name="Muehling M."/>
            <person name="Daniel R."/>
        </authorList>
    </citation>
    <scope>NUCLEOTIDE SEQUENCE</scope>
</reference>
<comment type="subcellular location">
    <subcellularLocation>
        <location evidence="1">Membrane</location>
        <topology evidence="1">Multi-pass membrane protein</topology>
    </subcellularLocation>
</comment>
<dbReference type="Gene3D" id="1.20.1080.10">
    <property type="entry name" value="Glycerol uptake facilitator protein"/>
    <property type="match status" value="1"/>
</dbReference>
<dbReference type="GO" id="GO:0005886">
    <property type="term" value="C:plasma membrane"/>
    <property type="evidence" value="ECO:0007669"/>
    <property type="project" value="TreeGrafter"/>
</dbReference>
<feature type="transmembrane region" description="Helical" evidence="6">
    <location>
        <begin position="191"/>
        <end position="222"/>
    </location>
</feature>
<protein>
    <submittedName>
        <fullName evidence="7">Nitrite transporter NirC</fullName>
    </submittedName>
</protein>
<evidence type="ECO:0000256" key="2">
    <source>
        <dbReference type="ARBA" id="ARBA00022692"/>
    </source>
</evidence>
<evidence type="ECO:0000256" key="3">
    <source>
        <dbReference type="ARBA" id="ARBA00022989"/>
    </source>
</evidence>
<evidence type="ECO:0000313" key="7">
    <source>
        <dbReference type="EMBL" id="OIQ79772.1"/>
    </source>
</evidence>
<feature type="transmembrane region" description="Helical" evidence="6">
    <location>
        <begin position="108"/>
        <end position="130"/>
    </location>
</feature>
<dbReference type="EMBL" id="MLJW01001162">
    <property type="protein sequence ID" value="OIQ79772.1"/>
    <property type="molecule type" value="Genomic_DNA"/>
</dbReference>
<dbReference type="PANTHER" id="PTHR30520">
    <property type="entry name" value="FORMATE TRANSPORTER-RELATED"/>
    <property type="match status" value="1"/>
</dbReference>
<evidence type="ECO:0000256" key="4">
    <source>
        <dbReference type="ARBA" id="ARBA00023136"/>
    </source>
</evidence>
<sequence length="288" mass="29153">MDPVLTLPETLTAQVATAQKKVGSTSRPLPYLVQAMLAGSFIGIAVVLMVSAAGPLDAAGSPWSKLVSGLVFGVALTLVVAAGGELATSNMMTLTQGALGRSISWGRAGGTLGFSFVGNMLGAFVFAAMVNASGVIAPGTPGGKMIASLLEHKAAETDTQLFWRGVLCNMLVCLAIWAAARLKSEGAKLAVIFWCLLAFITSGFEHVVANMTTFGLGLLGGLPQTSWAQFGQNMLVVGTGNLVGGAIFVGVAFAVAAGWFTSAPTPTATTSSDGAVVADDGRVPATVA</sequence>
<dbReference type="PROSITE" id="PS01006">
    <property type="entry name" value="FORMATE_NITRITE_TP_2"/>
    <property type="match status" value="1"/>
</dbReference>
<feature type="transmembrane region" description="Helical" evidence="6">
    <location>
        <begin position="66"/>
        <end position="87"/>
    </location>
</feature>
<evidence type="ECO:0000256" key="5">
    <source>
        <dbReference type="ARBA" id="ARBA00049660"/>
    </source>
</evidence>
<feature type="transmembrane region" description="Helical" evidence="6">
    <location>
        <begin position="161"/>
        <end position="179"/>
    </location>
</feature>
<organism evidence="7">
    <name type="scientific">mine drainage metagenome</name>
    <dbReference type="NCBI Taxonomy" id="410659"/>
    <lineage>
        <taxon>unclassified sequences</taxon>
        <taxon>metagenomes</taxon>
        <taxon>ecological metagenomes</taxon>
    </lineage>
</organism>
<comment type="caution">
    <text evidence="7">The sequence shown here is derived from an EMBL/GenBank/DDBJ whole genome shotgun (WGS) entry which is preliminary data.</text>
</comment>
<keyword evidence="4 6" id="KW-0472">Membrane</keyword>
<dbReference type="Pfam" id="PF01226">
    <property type="entry name" value="Form_Nir_trans"/>
    <property type="match status" value="1"/>
</dbReference>
<dbReference type="InterPro" id="IPR023271">
    <property type="entry name" value="Aquaporin-like"/>
</dbReference>
<evidence type="ECO:0000256" key="1">
    <source>
        <dbReference type="ARBA" id="ARBA00004141"/>
    </source>
</evidence>
<accession>A0A1J5QIH1</accession>
<feature type="transmembrane region" description="Helical" evidence="6">
    <location>
        <begin position="29"/>
        <end position="54"/>
    </location>
</feature>
<dbReference type="InterPro" id="IPR000292">
    <property type="entry name" value="For/NO2_transpt"/>
</dbReference>
<dbReference type="AlphaFoldDB" id="A0A1J5QIH1"/>
<dbReference type="InterPro" id="IPR024002">
    <property type="entry name" value="For/NO2_transpt_CS"/>
</dbReference>
<proteinExistence type="inferred from homology"/>